<keyword evidence="1" id="KW-0812">Transmembrane</keyword>
<evidence type="ECO:0000256" key="1">
    <source>
        <dbReference type="SAM" id="Phobius"/>
    </source>
</evidence>
<gene>
    <name evidence="3" type="ORF">B1757_10020</name>
</gene>
<dbReference type="Proteomes" id="UP000234329">
    <property type="component" value="Unassembled WGS sequence"/>
</dbReference>
<dbReference type="Pfam" id="PF07680">
    <property type="entry name" value="DoxA"/>
    <property type="match status" value="1"/>
</dbReference>
<feature type="transmembrane region" description="Helical" evidence="1">
    <location>
        <begin position="57"/>
        <end position="77"/>
    </location>
</feature>
<organism evidence="3 4">
    <name type="scientific">Acidithiobacillus marinus</name>
    <dbReference type="NCBI Taxonomy" id="187490"/>
    <lineage>
        <taxon>Bacteria</taxon>
        <taxon>Pseudomonadati</taxon>
        <taxon>Pseudomonadota</taxon>
        <taxon>Acidithiobacillia</taxon>
        <taxon>Acidithiobacillales</taxon>
        <taxon>Acidithiobacillaceae</taxon>
        <taxon>Acidithiobacillus</taxon>
    </lineage>
</organism>
<evidence type="ECO:0000259" key="2">
    <source>
        <dbReference type="Pfam" id="PF07680"/>
    </source>
</evidence>
<dbReference type="RefSeq" id="WP_101538181.1">
    <property type="nucleotide sequence ID" value="NZ_MXAV01000036.1"/>
</dbReference>
<dbReference type="AlphaFoldDB" id="A0A2I1DKL7"/>
<protein>
    <submittedName>
        <fullName evidence="3">Quinol oxidase</fullName>
    </submittedName>
</protein>
<keyword evidence="1" id="KW-1133">Transmembrane helix</keyword>
<keyword evidence="4" id="KW-1185">Reference proteome</keyword>
<evidence type="ECO:0000313" key="4">
    <source>
        <dbReference type="Proteomes" id="UP000234329"/>
    </source>
</evidence>
<dbReference type="OrthoDB" id="9790967at2"/>
<dbReference type="InParanoid" id="A0A2I1DKL7"/>
<name>A0A2I1DKL7_9PROT</name>
<dbReference type="EMBL" id="MXAV01000036">
    <property type="protein sequence ID" value="PKY10422.1"/>
    <property type="molecule type" value="Genomic_DNA"/>
</dbReference>
<dbReference type="InterPro" id="IPR011636">
    <property type="entry name" value="DoxA"/>
</dbReference>
<feature type="domain" description="Thiosulphate:quinone oxidoreductase small subunit DoxA" evidence="2">
    <location>
        <begin position="153"/>
        <end position="270"/>
    </location>
</feature>
<comment type="caution">
    <text evidence="3">The sequence shown here is derived from an EMBL/GenBank/DDBJ whole genome shotgun (WGS) entry which is preliminary data.</text>
</comment>
<sequence length="278" mass="30751">MATTMKSAASDLANQHSWRILAIGMLAVRFVQGWIYWGGGSRRFIYGTQKINPADHWMAYKFQTAMPGAILGLNHLVAFDNWMMKRNPALEQKGWFRWLGGSLPLPLSDGAFKKLALTLFWIAVIFIVATYSYYRGSVITPFHGDPTGVKAHHVKMTDVKVLPDGRVDVHMYIDAGTGSVPAHIIAIRLLNYNGKVVESWDGKQLSRLNPKDIHNDFAYQQFSPDKILGLKAGLGAEAMLHLPVSSSGFINTSSGPYQLQVLNINGQKAEVTAQIAAH</sequence>
<feature type="transmembrane region" description="Helical" evidence="1">
    <location>
        <begin position="20"/>
        <end position="37"/>
    </location>
</feature>
<accession>A0A2I1DKL7</accession>
<evidence type="ECO:0000313" key="3">
    <source>
        <dbReference type="EMBL" id="PKY10422.1"/>
    </source>
</evidence>
<feature type="transmembrane region" description="Helical" evidence="1">
    <location>
        <begin position="115"/>
        <end position="134"/>
    </location>
</feature>
<keyword evidence="1" id="KW-0472">Membrane</keyword>
<proteinExistence type="predicted"/>
<reference evidence="3 4" key="1">
    <citation type="submission" date="2017-03" db="EMBL/GenBank/DDBJ databases">
        <title>Draft genime sequence of the acidophilic sulfur-oxidizing bacterium Acidithiobacillus sp. SH, isolated from seawater.</title>
        <authorList>
            <person name="Sharmin S."/>
            <person name="Tokuhisa M."/>
            <person name="Kanao T."/>
            <person name="Kamimura K."/>
        </authorList>
    </citation>
    <scope>NUCLEOTIDE SEQUENCE [LARGE SCALE GENOMIC DNA]</scope>
    <source>
        <strain evidence="3 4">SH</strain>
    </source>
</reference>